<name>A0A923SJB9_9BACT</name>
<proteinExistence type="predicted"/>
<reference evidence="1" key="1">
    <citation type="submission" date="2020-08" db="EMBL/GenBank/DDBJ databases">
        <title>Pontibacter sp. SD6 16S ribosomal RNA gene Genome sequencing and assembly.</title>
        <authorList>
            <person name="Kang M."/>
        </authorList>
    </citation>
    <scope>NUCLEOTIDE SEQUENCE</scope>
    <source>
        <strain evidence="1">SD6</strain>
    </source>
</reference>
<comment type="caution">
    <text evidence="1">The sequence shown here is derived from an EMBL/GenBank/DDBJ whole genome shotgun (WGS) entry which is preliminary data.</text>
</comment>
<dbReference type="Proteomes" id="UP000603640">
    <property type="component" value="Unassembled WGS sequence"/>
</dbReference>
<protein>
    <submittedName>
        <fullName evidence="1">Uncharacterized protein</fullName>
    </submittedName>
</protein>
<keyword evidence="2" id="KW-1185">Reference proteome</keyword>
<dbReference type="InterPro" id="IPR053851">
    <property type="entry name" value="DUF6929"/>
</dbReference>
<evidence type="ECO:0000313" key="1">
    <source>
        <dbReference type="EMBL" id="MBC5993744.1"/>
    </source>
</evidence>
<sequence>MKSLSLKATMVGNQPLQEIPSASGIEFVEGAYYVIGDDSPYLYQLDEQFKLINKYSLFESGKLGESGRLPKAEKPDLESIAGFTYGRDNMLLIFGSGASEARNKGYLVNLSEKGTVKELDLSRFYTFLKRTLKIETEGLLNIEALAMDNIYTYLLQRPLGSGVNVLFRFDSDDFKDFLLRNGPIPAVAVYHFTLPGIGQNSAGFSGAYALGDKLFITASVEDTPNAIDDGEVLGSLLGVIDLNALPYATNSANPLAVPAVQVAAENGAAFKGKVESLVVKKTEVKNRYHMIIVTDDDRGGSKLLEVELKLD</sequence>
<evidence type="ECO:0000313" key="2">
    <source>
        <dbReference type="Proteomes" id="UP000603640"/>
    </source>
</evidence>
<accession>A0A923SJB9</accession>
<gene>
    <name evidence="1" type="ORF">H8S84_12935</name>
</gene>
<dbReference type="Pfam" id="PF22000">
    <property type="entry name" value="DUF6929"/>
    <property type="match status" value="1"/>
</dbReference>
<organism evidence="1 2">
    <name type="scientific">Pontibacter cellulosilyticus</name>
    <dbReference type="NCBI Taxonomy" id="1720253"/>
    <lineage>
        <taxon>Bacteria</taxon>
        <taxon>Pseudomonadati</taxon>
        <taxon>Bacteroidota</taxon>
        <taxon>Cytophagia</taxon>
        <taxon>Cytophagales</taxon>
        <taxon>Hymenobacteraceae</taxon>
        <taxon>Pontibacter</taxon>
    </lineage>
</organism>
<dbReference type="RefSeq" id="WP_187067751.1">
    <property type="nucleotide sequence ID" value="NZ_JACRVF010000003.1"/>
</dbReference>
<dbReference type="AlphaFoldDB" id="A0A923SJB9"/>
<dbReference type="EMBL" id="JACRVF010000003">
    <property type="protein sequence ID" value="MBC5993744.1"/>
    <property type="molecule type" value="Genomic_DNA"/>
</dbReference>